<dbReference type="PROSITE" id="PS50249">
    <property type="entry name" value="MPN"/>
    <property type="match status" value="1"/>
</dbReference>
<evidence type="ECO:0000256" key="12">
    <source>
        <dbReference type="SAM" id="Coils"/>
    </source>
</evidence>
<reference evidence="15" key="1">
    <citation type="thesis" date="2020" institute="ProQuest LLC" country="789 East Eisenhower Parkway, Ann Arbor, MI, USA">
        <title>Comparative Genomics and Chromosome Evolution.</title>
        <authorList>
            <person name="Mudd A.B."/>
        </authorList>
    </citation>
    <scope>NUCLEOTIDE SEQUENCE</scope>
    <source>
        <strain evidence="15">Female2</strain>
        <tissue evidence="15">Blood</tissue>
    </source>
</reference>
<dbReference type="GO" id="GO:0090307">
    <property type="term" value="P:mitotic spindle assembly"/>
    <property type="evidence" value="ECO:0007669"/>
    <property type="project" value="TreeGrafter"/>
</dbReference>
<dbReference type="InterPro" id="IPR023239">
    <property type="entry name" value="BRISC_Abraxas1"/>
</dbReference>
<dbReference type="GO" id="GO:0031593">
    <property type="term" value="F:polyubiquitin modification-dependent protein binding"/>
    <property type="evidence" value="ECO:0007669"/>
    <property type="project" value="TreeGrafter"/>
</dbReference>
<keyword evidence="5" id="KW-0227">DNA damage</keyword>
<organism evidence="15 16">
    <name type="scientific">Hymenochirus boettgeri</name>
    <name type="common">Congo dwarf clawed frog</name>
    <dbReference type="NCBI Taxonomy" id="247094"/>
    <lineage>
        <taxon>Eukaryota</taxon>
        <taxon>Metazoa</taxon>
        <taxon>Chordata</taxon>
        <taxon>Craniata</taxon>
        <taxon>Vertebrata</taxon>
        <taxon>Euteleostomi</taxon>
        <taxon>Amphibia</taxon>
        <taxon>Batrachia</taxon>
        <taxon>Anura</taxon>
        <taxon>Pipoidea</taxon>
        <taxon>Pipidae</taxon>
        <taxon>Pipinae</taxon>
        <taxon>Hymenochirus</taxon>
    </lineage>
</organism>
<keyword evidence="16" id="KW-1185">Reference proteome</keyword>
<evidence type="ECO:0000256" key="11">
    <source>
        <dbReference type="ARBA" id="ARBA00030777"/>
    </source>
</evidence>
<dbReference type="PANTHER" id="PTHR31728">
    <property type="entry name" value="ABRAXAS FAMILY MEMBER"/>
    <property type="match status" value="1"/>
</dbReference>
<evidence type="ECO:0000256" key="3">
    <source>
        <dbReference type="ARBA" id="ARBA00013672"/>
    </source>
</evidence>
<evidence type="ECO:0000259" key="14">
    <source>
        <dbReference type="PROSITE" id="PS50249"/>
    </source>
</evidence>
<comment type="subcellular location">
    <subcellularLocation>
        <location evidence="1">Nucleus</location>
    </subcellularLocation>
</comment>
<gene>
    <name evidence="15" type="ORF">GDO86_000828</name>
</gene>
<dbReference type="PRINTS" id="PR02052">
    <property type="entry name" value="ABRAXAS"/>
</dbReference>
<dbReference type="GO" id="GO:0006281">
    <property type="term" value="P:DNA repair"/>
    <property type="evidence" value="ECO:0007669"/>
    <property type="project" value="UniProtKB-KW"/>
</dbReference>
<dbReference type="AlphaFoldDB" id="A0A8T2KD58"/>
<keyword evidence="9" id="KW-0539">Nucleus</keyword>
<evidence type="ECO:0000313" key="15">
    <source>
        <dbReference type="EMBL" id="KAG8454332.1"/>
    </source>
</evidence>
<dbReference type="Proteomes" id="UP000812440">
    <property type="component" value="Chromosome 1"/>
</dbReference>
<name>A0A8T2KD58_9PIPI</name>
<feature type="domain" description="MPN" evidence="14">
    <location>
        <begin position="3"/>
        <end position="153"/>
    </location>
</feature>
<proteinExistence type="inferred from homology"/>
<evidence type="ECO:0000313" key="16">
    <source>
        <dbReference type="Proteomes" id="UP000812440"/>
    </source>
</evidence>
<dbReference type="GO" id="GO:0070536">
    <property type="term" value="P:protein K63-linked deubiquitination"/>
    <property type="evidence" value="ECO:0007669"/>
    <property type="project" value="TreeGrafter"/>
</dbReference>
<evidence type="ECO:0000256" key="13">
    <source>
        <dbReference type="SAM" id="MobiDB-lite"/>
    </source>
</evidence>
<dbReference type="PANTHER" id="PTHR31728:SF2">
    <property type="entry name" value="BRCA1-A COMPLEX SUBUNIT ABRAXAS 1"/>
    <property type="match status" value="1"/>
</dbReference>
<dbReference type="InterPro" id="IPR037518">
    <property type="entry name" value="MPN"/>
</dbReference>
<comment type="similarity">
    <text evidence="2">Belongs to the FAM175 family. Abraxas subfamily.</text>
</comment>
<evidence type="ECO:0000256" key="8">
    <source>
        <dbReference type="ARBA" id="ARBA00023204"/>
    </source>
</evidence>
<dbReference type="OrthoDB" id="6358435at2759"/>
<keyword evidence="7 12" id="KW-0175">Coiled coil</keyword>
<keyword evidence="4" id="KW-0597">Phosphoprotein</keyword>
<sequence>MEGESTTALVSGIVFGAIAFHHSGEDTEGFLLGDVKGEAKNSITDSQMDDVEVLYTIDIQKHVPCYQLSRFYNALGDLNLPALKKLLKGQNKSQNVVGWYKFRNNTEQIMSFRERILHKNLQNYLSNPGLVFLLLTSSPATEMKSTHRLEYALHKPQDGLFHRVSLVISNLGMSEQQGYKTLSGSCVSVGLTSALEKHRLEFFNEDGSLMEVNRINDMYTTLQEELKVHDKSCSKVIDSELSVEQLLEEVNKLKKQIAEKKRLNQKTGDKVSDAAEENIFLCEALHRFFPHSSLLQSCRLSVGGKQIPHSCSTNHYLKEVNELTLLVKQCDFPKRRKGQCGKRKAYLIQEVQKVTKKSRLLNLQKSTAKGEREESDSEILLFNSGTETEDDIPETFKMDFSRSASPTF</sequence>
<keyword evidence="6" id="KW-0156">Chromatin regulator</keyword>
<dbReference type="PRINTS" id="PR02051">
    <property type="entry name" value="PROTEINF175"/>
</dbReference>
<evidence type="ECO:0000256" key="9">
    <source>
        <dbReference type="ARBA" id="ARBA00023242"/>
    </source>
</evidence>
<evidence type="ECO:0000256" key="4">
    <source>
        <dbReference type="ARBA" id="ARBA00022553"/>
    </source>
</evidence>
<feature type="coiled-coil region" evidence="12">
    <location>
        <begin position="236"/>
        <end position="270"/>
    </location>
</feature>
<dbReference type="GO" id="GO:0005634">
    <property type="term" value="C:nucleus"/>
    <property type="evidence" value="ECO:0007669"/>
    <property type="project" value="UniProtKB-SubCell"/>
</dbReference>
<keyword evidence="8" id="KW-0234">DNA repair</keyword>
<dbReference type="GO" id="GO:0006325">
    <property type="term" value="P:chromatin organization"/>
    <property type="evidence" value="ECO:0007669"/>
    <property type="project" value="UniProtKB-KW"/>
</dbReference>
<feature type="region of interest" description="Disordered" evidence="13">
    <location>
        <begin position="365"/>
        <end position="408"/>
    </location>
</feature>
<accession>A0A8T2KD58</accession>
<evidence type="ECO:0000256" key="1">
    <source>
        <dbReference type="ARBA" id="ARBA00004123"/>
    </source>
</evidence>
<evidence type="ECO:0000256" key="6">
    <source>
        <dbReference type="ARBA" id="ARBA00022853"/>
    </source>
</evidence>
<protein>
    <recommendedName>
        <fullName evidence="3">BRCA1-A complex subunit Abraxas 1</fullName>
    </recommendedName>
    <alternativeName>
        <fullName evidence="11">Coiled-coil domain-containing protein 98</fullName>
    </alternativeName>
    <alternativeName>
        <fullName evidence="10">Protein FAM175A</fullName>
    </alternativeName>
</protein>
<dbReference type="InterPro" id="IPR023238">
    <property type="entry name" value="FAM175"/>
</dbReference>
<dbReference type="GO" id="GO:0008017">
    <property type="term" value="F:microtubule binding"/>
    <property type="evidence" value="ECO:0007669"/>
    <property type="project" value="TreeGrafter"/>
</dbReference>
<dbReference type="Pfam" id="PF21125">
    <property type="entry name" value="MPN_2A_DUB_like"/>
    <property type="match status" value="1"/>
</dbReference>
<dbReference type="EMBL" id="JAACNH010000001">
    <property type="protein sequence ID" value="KAG8454332.1"/>
    <property type="molecule type" value="Genomic_DNA"/>
</dbReference>
<evidence type="ECO:0000256" key="2">
    <source>
        <dbReference type="ARBA" id="ARBA00007890"/>
    </source>
</evidence>
<evidence type="ECO:0000256" key="7">
    <source>
        <dbReference type="ARBA" id="ARBA00023054"/>
    </source>
</evidence>
<evidence type="ECO:0000256" key="10">
    <source>
        <dbReference type="ARBA" id="ARBA00030629"/>
    </source>
</evidence>
<evidence type="ECO:0000256" key="5">
    <source>
        <dbReference type="ARBA" id="ARBA00022763"/>
    </source>
</evidence>
<dbReference type="GO" id="GO:0008608">
    <property type="term" value="P:attachment of spindle microtubules to kinetochore"/>
    <property type="evidence" value="ECO:0007669"/>
    <property type="project" value="TreeGrafter"/>
</dbReference>
<comment type="caution">
    <text evidence="15">The sequence shown here is derived from an EMBL/GenBank/DDBJ whole genome shotgun (WGS) entry which is preliminary data.</text>
</comment>